<proteinExistence type="predicted"/>
<accession>A0A562QFC1</accession>
<dbReference type="EMBL" id="VLKY01000004">
    <property type="protein sequence ID" value="TWI55457.1"/>
    <property type="molecule type" value="Genomic_DNA"/>
</dbReference>
<evidence type="ECO:0000256" key="1">
    <source>
        <dbReference type="SAM" id="SignalP"/>
    </source>
</evidence>
<organism evidence="2 3">
    <name type="scientific">Pseudomonas duriflava</name>
    <dbReference type="NCBI Taxonomy" id="459528"/>
    <lineage>
        <taxon>Bacteria</taxon>
        <taxon>Pseudomonadati</taxon>
        <taxon>Pseudomonadota</taxon>
        <taxon>Gammaproteobacteria</taxon>
        <taxon>Pseudomonadales</taxon>
        <taxon>Pseudomonadaceae</taxon>
        <taxon>Pseudomonas</taxon>
    </lineage>
</organism>
<keyword evidence="3" id="KW-1185">Reference proteome</keyword>
<feature type="signal peptide" evidence="1">
    <location>
        <begin position="1"/>
        <end position="20"/>
    </location>
</feature>
<dbReference type="InterPro" id="IPR045500">
    <property type="entry name" value="DUF6491"/>
</dbReference>
<reference evidence="2 3" key="1">
    <citation type="journal article" date="2015" name="Stand. Genomic Sci.">
        <title>Genomic Encyclopedia of Bacterial and Archaeal Type Strains, Phase III: the genomes of soil and plant-associated and newly described type strains.</title>
        <authorList>
            <person name="Whitman W.B."/>
            <person name="Woyke T."/>
            <person name="Klenk H.P."/>
            <person name="Zhou Y."/>
            <person name="Lilburn T.G."/>
            <person name="Beck B.J."/>
            <person name="De Vos P."/>
            <person name="Vandamme P."/>
            <person name="Eisen J.A."/>
            <person name="Garrity G."/>
            <person name="Hugenholtz P."/>
            <person name="Kyrpides N.C."/>
        </authorList>
    </citation>
    <scope>NUCLEOTIDE SEQUENCE [LARGE SCALE GENOMIC DNA]</scope>
    <source>
        <strain evidence="2 3">CGMCC 1.6858</strain>
    </source>
</reference>
<dbReference type="Proteomes" id="UP000316905">
    <property type="component" value="Unassembled WGS sequence"/>
</dbReference>
<comment type="caution">
    <text evidence="2">The sequence shown here is derived from an EMBL/GenBank/DDBJ whole genome shotgun (WGS) entry which is preliminary data.</text>
</comment>
<dbReference type="AlphaFoldDB" id="A0A562QFC1"/>
<gene>
    <name evidence="2" type="ORF">IQ22_01379</name>
</gene>
<keyword evidence="1" id="KW-0732">Signal</keyword>
<dbReference type="Pfam" id="PF20101">
    <property type="entry name" value="DUF6491"/>
    <property type="match status" value="1"/>
</dbReference>
<protein>
    <recommendedName>
        <fullName evidence="4">Lipoprotein</fullName>
    </recommendedName>
</protein>
<dbReference type="PROSITE" id="PS51257">
    <property type="entry name" value="PROKAR_LIPOPROTEIN"/>
    <property type="match status" value="1"/>
</dbReference>
<evidence type="ECO:0008006" key="4">
    <source>
        <dbReference type="Google" id="ProtNLM"/>
    </source>
</evidence>
<evidence type="ECO:0000313" key="2">
    <source>
        <dbReference type="EMBL" id="TWI55457.1"/>
    </source>
</evidence>
<name>A0A562QFC1_9PSED</name>
<dbReference type="OrthoDB" id="9155375at2"/>
<feature type="chain" id="PRO_5021891879" description="Lipoprotein" evidence="1">
    <location>
        <begin position="21"/>
        <end position="130"/>
    </location>
</feature>
<evidence type="ECO:0000313" key="3">
    <source>
        <dbReference type="Proteomes" id="UP000316905"/>
    </source>
</evidence>
<sequence length="130" mass="14220">MHTLRTVFLLGLTMLLAACATPFGPPTSLEGKLRRLGYTQGEPVRTIMGFDLSGWSYLDHRHIALGTGLGRAYLLEFIQPCTNLNSDNRIGYTSRGAGLSRGDVIVSNNLAGAQERCPIGELYKLIPLDR</sequence>
<dbReference type="RefSeq" id="WP_145139994.1">
    <property type="nucleotide sequence ID" value="NZ_VLKY01000004.1"/>
</dbReference>